<proteinExistence type="predicted"/>
<keyword evidence="1" id="KW-0677">Repeat</keyword>
<dbReference type="PANTHER" id="PTHR24189:SF50">
    <property type="entry name" value="ANKYRIN REPEAT AND SOCS BOX PROTEIN 2"/>
    <property type="match status" value="1"/>
</dbReference>
<evidence type="ECO:0000313" key="4">
    <source>
        <dbReference type="Proteomes" id="UP001497623"/>
    </source>
</evidence>
<dbReference type="PANTHER" id="PTHR24189">
    <property type="entry name" value="MYOTROPHIN"/>
    <property type="match status" value="1"/>
</dbReference>
<evidence type="ECO:0000313" key="3">
    <source>
        <dbReference type="EMBL" id="CAL4193779.1"/>
    </source>
</evidence>
<dbReference type="EMBL" id="CAXKWB010070167">
    <property type="protein sequence ID" value="CAL4193779.1"/>
    <property type="molecule type" value="Genomic_DNA"/>
</dbReference>
<evidence type="ECO:0000256" key="1">
    <source>
        <dbReference type="ARBA" id="ARBA00022737"/>
    </source>
</evidence>
<evidence type="ECO:0008006" key="5">
    <source>
        <dbReference type="Google" id="ProtNLM"/>
    </source>
</evidence>
<keyword evidence="4" id="KW-1185">Reference proteome</keyword>
<accession>A0AAV2SIZ6</accession>
<dbReference type="Pfam" id="PF12796">
    <property type="entry name" value="Ank_2"/>
    <property type="match status" value="1"/>
</dbReference>
<evidence type="ECO:0000256" key="2">
    <source>
        <dbReference type="ARBA" id="ARBA00023043"/>
    </source>
</evidence>
<protein>
    <recommendedName>
        <fullName evidence="5">Ankyrin repeat protein</fullName>
    </recommendedName>
</protein>
<dbReference type="InterPro" id="IPR002110">
    <property type="entry name" value="Ankyrin_rpt"/>
</dbReference>
<dbReference type="AlphaFoldDB" id="A0AAV2SIZ6"/>
<dbReference type="Proteomes" id="UP001497623">
    <property type="component" value="Unassembled WGS sequence"/>
</dbReference>
<comment type="caution">
    <text evidence="3">The sequence shown here is derived from an EMBL/GenBank/DDBJ whole genome shotgun (WGS) entry which is preliminary data.</text>
</comment>
<reference evidence="3 4" key="1">
    <citation type="submission" date="2024-05" db="EMBL/GenBank/DDBJ databases">
        <authorList>
            <person name="Wallberg A."/>
        </authorList>
    </citation>
    <scope>NUCLEOTIDE SEQUENCE [LARGE SCALE GENOMIC DNA]</scope>
</reference>
<feature type="non-terminal residue" evidence="3">
    <location>
        <position position="140"/>
    </location>
</feature>
<sequence>EKESELNNSPTTKSTSWLNFGSYLRISHLRSKKKFPADLGKLNKKLLHAIEKKNETKVSAALADGANPDVTDKNGSPALINAVMYSEILVKLLLDGGADVNAMNKHNGFSALVKAASYTETLVKLLLDHGADVNAKTNEG</sequence>
<dbReference type="InterPro" id="IPR050745">
    <property type="entry name" value="Multifunctional_regulatory"/>
</dbReference>
<organism evidence="3 4">
    <name type="scientific">Meganyctiphanes norvegica</name>
    <name type="common">Northern krill</name>
    <name type="synonym">Thysanopoda norvegica</name>
    <dbReference type="NCBI Taxonomy" id="48144"/>
    <lineage>
        <taxon>Eukaryota</taxon>
        <taxon>Metazoa</taxon>
        <taxon>Ecdysozoa</taxon>
        <taxon>Arthropoda</taxon>
        <taxon>Crustacea</taxon>
        <taxon>Multicrustacea</taxon>
        <taxon>Malacostraca</taxon>
        <taxon>Eumalacostraca</taxon>
        <taxon>Eucarida</taxon>
        <taxon>Euphausiacea</taxon>
        <taxon>Euphausiidae</taxon>
        <taxon>Meganyctiphanes</taxon>
    </lineage>
</organism>
<dbReference type="SUPFAM" id="SSF48403">
    <property type="entry name" value="Ankyrin repeat"/>
    <property type="match status" value="1"/>
</dbReference>
<dbReference type="InterPro" id="IPR036770">
    <property type="entry name" value="Ankyrin_rpt-contain_sf"/>
</dbReference>
<dbReference type="Gene3D" id="1.25.40.20">
    <property type="entry name" value="Ankyrin repeat-containing domain"/>
    <property type="match status" value="1"/>
</dbReference>
<gene>
    <name evidence="3" type="ORF">MNOR_LOCUS36881</name>
</gene>
<keyword evidence="2" id="KW-0040">ANK repeat</keyword>
<name>A0AAV2SIZ6_MEGNR</name>
<feature type="non-terminal residue" evidence="3">
    <location>
        <position position="1"/>
    </location>
</feature>
<dbReference type="SMART" id="SM00248">
    <property type="entry name" value="ANK"/>
    <property type="match status" value="2"/>
</dbReference>